<feature type="compositionally biased region" description="Acidic residues" evidence="9">
    <location>
        <begin position="911"/>
        <end position="920"/>
    </location>
</feature>
<dbReference type="GO" id="GO:0005794">
    <property type="term" value="C:Golgi apparatus"/>
    <property type="evidence" value="ECO:0007669"/>
    <property type="project" value="UniProtKB-SubCell"/>
</dbReference>
<feature type="compositionally biased region" description="Basic residues" evidence="9">
    <location>
        <begin position="788"/>
        <end position="805"/>
    </location>
</feature>
<feature type="domain" description="Clathrin/coatomer adaptor adaptin-like N-terminal" evidence="10">
    <location>
        <begin position="23"/>
        <end position="578"/>
    </location>
</feature>
<comment type="subcellular location">
    <subcellularLocation>
        <location evidence="1">Endomembrane system</location>
    </subcellularLocation>
    <subcellularLocation>
        <location evidence="8">Golgi apparatus</location>
    </subcellularLocation>
</comment>
<dbReference type="GO" id="GO:0030123">
    <property type="term" value="C:AP-3 adaptor complex"/>
    <property type="evidence" value="ECO:0007669"/>
    <property type="project" value="InterPro"/>
</dbReference>
<dbReference type="Gene3D" id="1.25.10.10">
    <property type="entry name" value="Leucine-rich Repeat Variant"/>
    <property type="match status" value="1"/>
</dbReference>
<evidence type="ECO:0000256" key="3">
    <source>
        <dbReference type="ARBA" id="ARBA00015717"/>
    </source>
</evidence>
<feature type="region of interest" description="Disordered" evidence="9">
    <location>
        <begin position="1132"/>
        <end position="1182"/>
    </location>
</feature>
<keyword evidence="4 8" id="KW-0813">Transport</keyword>
<feature type="compositionally biased region" description="Basic and acidic residues" evidence="9">
    <location>
        <begin position="1142"/>
        <end position="1153"/>
    </location>
</feature>
<feature type="compositionally biased region" description="Gly residues" evidence="9">
    <location>
        <begin position="816"/>
        <end position="827"/>
    </location>
</feature>
<proteinExistence type="inferred from homology"/>
<dbReference type="eggNOG" id="KOG1059">
    <property type="taxonomic scope" value="Eukaryota"/>
</dbReference>
<feature type="region of interest" description="Disordered" evidence="9">
    <location>
        <begin position="589"/>
        <end position="623"/>
    </location>
</feature>
<feature type="compositionally biased region" description="Gly residues" evidence="9">
    <location>
        <begin position="597"/>
        <end position="617"/>
    </location>
</feature>
<dbReference type="SUPFAM" id="SSF48371">
    <property type="entry name" value="ARM repeat"/>
    <property type="match status" value="1"/>
</dbReference>
<keyword evidence="6 8" id="KW-0653">Protein transport</keyword>
<feature type="region of interest" description="Disordered" evidence="9">
    <location>
        <begin position="646"/>
        <end position="672"/>
    </location>
</feature>
<dbReference type="FunFam" id="1.25.10.10:FF:000251">
    <property type="entry name" value="AP-3 complex subunit delta"/>
    <property type="match status" value="1"/>
</dbReference>
<evidence type="ECO:0000259" key="10">
    <source>
        <dbReference type="Pfam" id="PF01602"/>
    </source>
</evidence>
<dbReference type="GO" id="GO:0006623">
    <property type="term" value="P:protein targeting to vacuole"/>
    <property type="evidence" value="ECO:0007669"/>
    <property type="project" value="TreeGrafter"/>
</dbReference>
<dbReference type="InterPro" id="IPR011989">
    <property type="entry name" value="ARM-like"/>
</dbReference>
<evidence type="ECO:0000256" key="7">
    <source>
        <dbReference type="ARBA" id="ARBA00023136"/>
    </source>
</evidence>
<feature type="compositionally biased region" description="Basic and acidic residues" evidence="9">
    <location>
        <begin position="973"/>
        <end position="984"/>
    </location>
</feature>
<dbReference type="InParanoid" id="D7FZK5"/>
<organism evidence="11 12">
    <name type="scientific">Ectocarpus siliculosus</name>
    <name type="common">Brown alga</name>
    <name type="synonym">Conferva siliculosa</name>
    <dbReference type="NCBI Taxonomy" id="2880"/>
    <lineage>
        <taxon>Eukaryota</taxon>
        <taxon>Sar</taxon>
        <taxon>Stramenopiles</taxon>
        <taxon>Ochrophyta</taxon>
        <taxon>PX clade</taxon>
        <taxon>Phaeophyceae</taxon>
        <taxon>Ectocarpales</taxon>
        <taxon>Ectocarpaceae</taxon>
        <taxon>Ectocarpus</taxon>
    </lineage>
</organism>
<keyword evidence="8" id="KW-0333">Golgi apparatus</keyword>
<evidence type="ECO:0000256" key="6">
    <source>
        <dbReference type="ARBA" id="ARBA00022927"/>
    </source>
</evidence>
<evidence type="ECO:0000256" key="4">
    <source>
        <dbReference type="ARBA" id="ARBA00022448"/>
    </source>
</evidence>
<gene>
    <name evidence="11" type="primary">CPC19</name>
    <name evidence="11" type="ORF">Esi_0376_0020</name>
</gene>
<dbReference type="GO" id="GO:0006896">
    <property type="term" value="P:Golgi to vacuole transport"/>
    <property type="evidence" value="ECO:0007669"/>
    <property type="project" value="TreeGrafter"/>
</dbReference>
<dbReference type="STRING" id="2880.D7FZK5"/>
<dbReference type="EMBL" id="FN648571">
    <property type="protein sequence ID" value="CBJ32812.1"/>
    <property type="molecule type" value="Genomic_DNA"/>
</dbReference>
<evidence type="ECO:0000313" key="12">
    <source>
        <dbReference type="Proteomes" id="UP000002630"/>
    </source>
</evidence>
<evidence type="ECO:0000256" key="1">
    <source>
        <dbReference type="ARBA" id="ARBA00004308"/>
    </source>
</evidence>
<evidence type="ECO:0000256" key="8">
    <source>
        <dbReference type="PIRNR" id="PIRNR037092"/>
    </source>
</evidence>
<dbReference type="GO" id="GO:0010008">
    <property type="term" value="C:endosome membrane"/>
    <property type="evidence" value="ECO:0007669"/>
    <property type="project" value="TreeGrafter"/>
</dbReference>
<feature type="compositionally biased region" description="Basic and acidic residues" evidence="9">
    <location>
        <begin position="768"/>
        <end position="787"/>
    </location>
</feature>
<feature type="compositionally biased region" description="Basic and acidic residues" evidence="9">
    <location>
        <begin position="1011"/>
        <end position="1024"/>
    </location>
</feature>
<feature type="compositionally biased region" description="Low complexity" evidence="9">
    <location>
        <begin position="835"/>
        <end position="845"/>
    </location>
</feature>
<feature type="compositionally biased region" description="Basic residues" evidence="9">
    <location>
        <begin position="1154"/>
        <end position="1165"/>
    </location>
</feature>
<feature type="region of interest" description="Disordered" evidence="9">
    <location>
        <begin position="767"/>
        <end position="1081"/>
    </location>
</feature>
<dbReference type="EMBL" id="FN649727">
    <property type="protein sequence ID" value="CBJ32812.1"/>
    <property type="molecule type" value="Genomic_DNA"/>
</dbReference>
<name>D7FZK5_ECTSI</name>
<dbReference type="InterPro" id="IPR002553">
    <property type="entry name" value="Clathrin/coatomer_adapt-like_N"/>
</dbReference>
<keyword evidence="5" id="KW-0677">Repeat</keyword>
<dbReference type="AlphaFoldDB" id="D7FZK5"/>
<dbReference type="OrthoDB" id="10264595at2759"/>
<dbReference type="PANTHER" id="PTHR22781:SF12">
    <property type="entry name" value="AP-3 COMPLEX SUBUNIT DELTA-1"/>
    <property type="match status" value="1"/>
</dbReference>
<comment type="subunit">
    <text evidence="8">Adaptor protein complex 3 (AP-3) is a heterotetramer.</text>
</comment>
<keyword evidence="12" id="KW-1185">Reference proteome</keyword>
<dbReference type="Pfam" id="PF01602">
    <property type="entry name" value="Adaptin_N"/>
    <property type="match status" value="1"/>
</dbReference>
<dbReference type="PIRSF" id="PIRSF037092">
    <property type="entry name" value="AP3_complex_delta"/>
    <property type="match status" value="1"/>
</dbReference>
<dbReference type="PANTHER" id="PTHR22781">
    <property type="entry name" value="DELTA ADAPTIN-RELATED"/>
    <property type="match status" value="1"/>
</dbReference>
<dbReference type="InterPro" id="IPR016024">
    <property type="entry name" value="ARM-type_fold"/>
</dbReference>
<evidence type="ECO:0000256" key="2">
    <source>
        <dbReference type="ARBA" id="ARBA00006613"/>
    </source>
</evidence>
<evidence type="ECO:0000256" key="5">
    <source>
        <dbReference type="ARBA" id="ARBA00022737"/>
    </source>
</evidence>
<accession>D7FZK5</accession>
<dbReference type="Proteomes" id="UP000002630">
    <property type="component" value="Linkage Group LG02"/>
</dbReference>
<feature type="compositionally biased region" description="Basic residues" evidence="9">
    <location>
        <begin position="873"/>
        <end position="889"/>
    </location>
</feature>
<evidence type="ECO:0000313" key="11">
    <source>
        <dbReference type="EMBL" id="CBJ32812.1"/>
    </source>
</evidence>
<dbReference type="InterPro" id="IPR017105">
    <property type="entry name" value="AP3_complex_dsu"/>
</dbReference>
<sequence length="1182" mass="125930">MFEKSLQDVVKGIRANKRDPSDYISATIAEIKVELRSSDAFIKAQAIRKLTYLQMLGYDMSWAAFYVIEVMTMPRFAHKRVGYLAANQCFTEDTEVVLLCTNHLQKEFKSQNPYDVGLAINCLANIATPGLSRDLISDLVQLLGNHKPYVRKKALLAMYKLFIKYPQGLRLTFDRIKERLEDSDSSVVSCAVNVICELADKNPKNYLAMAPQFFRLLTTSSNNWMLIKVVKLLGSLVPEEPRLARKLLEPLATIIQNTAAKSLLYECIHTMTLALPFTRKADGTESKAVPAAVRLCSEHLRKFTEDPDQNLKYLGLVGFVNLMRSHPRAVAEHRALVLACLSDDDITIRTRALELLTGMVTKRNLEDLVLNLLQHVARAEGTYRDELIAKIILVCSRDKYAYLSNFRWYTGVLIDLSRVEGSKHGDALALQLTDVSLRVEEVREYALHKSVGLLLEPSLISGRSCCTMKQVLGAAAWIVGEYCRPHLETVARNHRRRQRVWFDIMQALLAPEASALPPRTQAVYVQNALKVLIAMCQACPDDGELGRTLDMVPGRLRALMQSPHMEVQERASTVYHLLVSYSITKEAEDSGEAFQPGEGGTANGTGGGGGSSSPGGGSDDDEKLAKEMKGKGAVNGQAAAPPVVLDLLGMDPSPSDGGAAGDGGGAEAVANGKEGTVAPGAMLTSMALVPSMMGPVGAARGAASEMAALCGEVLKPVNQRAQGRVPPPDDVDLEQAVDGSALDRLLRVEYDGPTDLTQLSFTQVRLPKKSEHEEYRVFGSAEKDGRGSGKRGKKSSRKQSKKSSRSRSGSPDNPLNGGGGGGGGMLMLGGDDRSSATTGSVGAGSPLANGGRRRPSADDSFDDDFAGGPRGWSKGRKGKKDKGGKRGRGAGRDAAYAVDKVEMMPASAIIDSEDDDDVDEPAGSGSRGGGRRRISSRGGRESLAAIDITTPLEEDEVMPEVKPYVRLTAEMAKGSEDAPRSKDAKQKKKKKNSREEEATPQGERSSKSRKASSDAKRKSSRKGDTAAAASPGADAEVDLIGWGAGEAGPGLAAASPKVPPVAPAPAGTAMRAPPPASMGTWESDLSAILSADAPPVAAAPVTGVWGSGGGGSGAAAGAAGATNQQLLEDLGGVVVGAKGGRRRSDKDDADSSRKGHKGKSSKKKSSSSSKPSSRDKKKKSRG</sequence>
<comment type="similarity">
    <text evidence="2 8">Belongs to the adaptor complexes large subunit family.</text>
</comment>
<protein>
    <recommendedName>
        <fullName evidence="3 8">AP-3 complex subunit delta</fullName>
    </recommendedName>
</protein>
<evidence type="ECO:0000256" key="9">
    <source>
        <dbReference type="SAM" id="MobiDB-lite"/>
    </source>
</evidence>
<reference evidence="11 12" key="1">
    <citation type="journal article" date="2010" name="Nature">
        <title>The Ectocarpus genome and the independent evolution of multicellularity in brown algae.</title>
        <authorList>
            <person name="Cock J.M."/>
            <person name="Sterck L."/>
            <person name="Rouze P."/>
            <person name="Scornet D."/>
            <person name="Allen A.E."/>
            <person name="Amoutzias G."/>
            <person name="Anthouard V."/>
            <person name="Artiguenave F."/>
            <person name="Aury J.M."/>
            <person name="Badger J.H."/>
            <person name="Beszteri B."/>
            <person name="Billiau K."/>
            <person name="Bonnet E."/>
            <person name="Bothwell J.H."/>
            <person name="Bowler C."/>
            <person name="Boyen C."/>
            <person name="Brownlee C."/>
            <person name="Carrano C.J."/>
            <person name="Charrier B."/>
            <person name="Cho G.Y."/>
            <person name="Coelho S.M."/>
            <person name="Collen J."/>
            <person name="Corre E."/>
            <person name="Da Silva C."/>
            <person name="Delage L."/>
            <person name="Delaroque N."/>
            <person name="Dittami S.M."/>
            <person name="Doulbeau S."/>
            <person name="Elias M."/>
            <person name="Farnham G."/>
            <person name="Gachon C.M."/>
            <person name="Gschloessl B."/>
            <person name="Heesch S."/>
            <person name="Jabbari K."/>
            <person name="Jubin C."/>
            <person name="Kawai H."/>
            <person name="Kimura K."/>
            <person name="Kloareg B."/>
            <person name="Kupper F.C."/>
            <person name="Lang D."/>
            <person name="Le Bail A."/>
            <person name="Leblanc C."/>
            <person name="Lerouge P."/>
            <person name="Lohr M."/>
            <person name="Lopez P.J."/>
            <person name="Martens C."/>
            <person name="Maumus F."/>
            <person name="Michel G."/>
            <person name="Miranda-Saavedra D."/>
            <person name="Morales J."/>
            <person name="Moreau H."/>
            <person name="Motomura T."/>
            <person name="Nagasato C."/>
            <person name="Napoli C.A."/>
            <person name="Nelson D.R."/>
            <person name="Nyvall-Collen P."/>
            <person name="Peters A.F."/>
            <person name="Pommier C."/>
            <person name="Potin P."/>
            <person name="Poulain J."/>
            <person name="Quesneville H."/>
            <person name="Read B."/>
            <person name="Rensing S.A."/>
            <person name="Ritter A."/>
            <person name="Rousvoal S."/>
            <person name="Samanta M."/>
            <person name="Samson G."/>
            <person name="Schroeder D.C."/>
            <person name="Segurens B."/>
            <person name="Strittmatter M."/>
            <person name="Tonon T."/>
            <person name="Tregear J.W."/>
            <person name="Valentin K."/>
            <person name="von Dassow P."/>
            <person name="Yamagishi T."/>
            <person name="Van de Peer Y."/>
            <person name="Wincker P."/>
        </authorList>
    </citation>
    <scope>NUCLEOTIDE SEQUENCE [LARGE SCALE GENOMIC DNA]</scope>
    <source>
        <strain evidence="12">Ec32 / CCAP1310/4</strain>
    </source>
</reference>
<keyword evidence="7" id="KW-0472">Membrane</keyword>